<dbReference type="RefSeq" id="WP_207617072.1">
    <property type="nucleotide sequence ID" value="NZ_JAFNLL010000038.1"/>
</dbReference>
<evidence type="ECO:0000256" key="4">
    <source>
        <dbReference type="ARBA" id="ARBA00022692"/>
    </source>
</evidence>
<dbReference type="PANTHER" id="PTHR43005:SF1">
    <property type="entry name" value="SPERMIDINE_PUTRESCINE TRANSPORT SYSTEM PERMEASE PROTEIN"/>
    <property type="match status" value="1"/>
</dbReference>
<feature type="transmembrane region" description="Helical" evidence="7">
    <location>
        <begin position="302"/>
        <end position="321"/>
    </location>
</feature>
<keyword evidence="5 7" id="KW-1133">Transmembrane helix</keyword>
<dbReference type="SUPFAM" id="SSF161098">
    <property type="entry name" value="MetI-like"/>
    <property type="match status" value="1"/>
</dbReference>
<keyword evidence="3" id="KW-1003">Cell membrane</keyword>
<evidence type="ECO:0000313" key="10">
    <source>
        <dbReference type="EMBL" id="MBO1269221.1"/>
    </source>
</evidence>
<dbReference type="Gene3D" id="1.10.3720.10">
    <property type="entry name" value="MetI-like"/>
    <property type="match status" value="1"/>
</dbReference>
<comment type="subcellular location">
    <subcellularLocation>
        <location evidence="1 7">Cell membrane</location>
        <topology evidence="1 7">Multi-pass membrane protein</topology>
    </subcellularLocation>
</comment>
<evidence type="ECO:0000256" key="7">
    <source>
        <dbReference type="RuleBase" id="RU363032"/>
    </source>
</evidence>
<evidence type="ECO:0000256" key="8">
    <source>
        <dbReference type="SAM" id="MobiDB-lite"/>
    </source>
</evidence>
<dbReference type="Pfam" id="PF00528">
    <property type="entry name" value="BPD_transp_1"/>
    <property type="match status" value="1"/>
</dbReference>
<dbReference type="PANTHER" id="PTHR43005">
    <property type="entry name" value="BLR7065 PROTEIN"/>
    <property type="match status" value="1"/>
</dbReference>
<gene>
    <name evidence="10" type="ORF">J1902_14835</name>
</gene>
<keyword evidence="2 7" id="KW-0813">Transport</keyword>
<feature type="transmembrane region" description="Helical" evidence="7">
    <location>
        <begin position="145"/>
        <end position="166"/>
    </location>
</feature>
<keyword evidence="6 7" id="KW-0472">Membrane</keyword>
<dbReference type="GO" id="GO:0005886">
    <property type="term" value="C:plasma membrane"/>
    <property type="evidence" value="ECO:0007669"/>
    <property type="project" value="UniProtKB-SubCell"/>
</dbReference>
<keyword evidence="4 7" id="KW-0812">Transmembrane</keyword>
<dbReference type="CDD" id="cd06261">
    <property type="entry name" value="TM_PBP2"/>
    <property type="match status" value="1"/>
</dbReference>
<comment type="caution">
    <text evidence="10">The sequence shown here is derived from an EMBL/GenBank/DDBJ whole genome shotgun (WGS) entry which is preliminary data.</text>
</comment>
<sequence length="330" mass="35840">MSSTTAPSGLARARKGLAPGGPGGGSRNRKDLNRKDLNRKSKLSAQTSRTFFWLLLPSVILLVLIHGYPLFHAGIQATHDGNLIETGNFVGVENFANVLSSPAFWKAAQFTLWFTIVGVFGSWLVGLGLALLLRTKIPAGGTFKVLLLLPWVVPIVVSSTAWNWLVATPDSLIPSIFRNLGLGTPLFLADPTLAAVTVMIFKVWVSFPFMMMMISAALASVDTTVYEAASMDGASRWQQFTQITLPLIARSTYISWILMTIFCVNDFPTIYLLTGGGPVDATTSLVVLAYRTVFQDFATGPGVAIAFLMTMTLVVVSVILYRQIRKSSVE</sequence>
<dbReference type="InterPro" id="IPR035906">
    <property type="entry name" value="MetI-like_sf"/>
</dbReference>
<evidence type="ECO:0000259" key="9">
    <source>
        <dbReference type="PROSITE" id="PS50928"/>
    </source>
</evidence>
<feature type="compositionally biased region" description="Basic and acidic residues" evidence="8">
    <location>
        <begin position="28"/>
        <end position="39"/>
    </location>
</feature>
<proteinExistence type="inferred from homology"/>
<dbReference type="InterPro" id="IPR000515">
    <property type="entry name" value="MetI-like"/>
</dbReference>
<evidence type="ECO:0000256" key="5">
    <source>
        <dbReference type="ARBA" id="ARBA00022989"/>
    </source>
</evidence>
<evidence type="ECO:0000313" key="11">
    <source>
        <dbReference type="Proteomes" id="UP000664164"/>
    </source>
</evidence>
<keyword evidence="11" id="KW-1185">Reference proteome</keyword>
<protein>
    <submittedName>
        <fullName evidence="10">Sugar ABC transporter permease</fullName>
    </submittedName>
</protein>
<dbReference type="GO" id="GO:0055085">
    <property type="term" value="P:transmembrane transport"/>
    <property type="evidence" value="ECO:0007669"/>
    <property type="project" value="InterPro"/>
</dbReference>
<organism evidence="10 11">
    <name type="scientific">Arthrobacter cavernae</name>
    <dbReference type="NCBI Taxonomy" id="2817681"/>
    <lineage>
        <taxon>Bacteria</taxon>
        <taxon>Bacillati</taxon>
        <taxon>Actinomycetota</taxon>
        <taxon>Actinomycetes</taxon>
        <taxon>Micrococcales</taxon>
        <taxon>Micrococcaceae</taxon>
        <taxon>Arthrobacter</taxon>
    </lineage>
</organism>
<name>A0A939KNF1_9MICC</name>
<dbReference type="Proteomes" id="UP000664164">
    <property type="component" value="Unassembled WGS sequence"/>
</dbReference>
<reference evidence="10" key="1">
    <citation type="submission" date="2021-03" db="EMBL/GenBank/DDBJ databases">
        <title>A new species, PO-11, isolated from a karst cave deposit.</title>
        <authorList>
            <person name="Zhaoxiaoyong W."/>
        </authorList>
    </citation>
    <scope>NUCLEOTIDE SEQUENCE</scope>
    <source>
        <strain evidence="10">PO-11</strain>
    </source>
</reference>
<accession>A0A939KNF1</accession>
<feature type="region of interest" description="Disordered" evidence="8">
    <location>
        <begin position="1"/>
        <end position="39"/>
    </location>
</feature>
<dbReference type="AlphaFoldDB" id="A0A939KNF1"/>
<feature type="transmembrane region" description="Helical" evidence="7">
    <location>
        <begin position="110"/>
        <end position="133"/>
    </location>
</feature>
<feature type="transmembrane region" description="Helical" evidence="7">
    <location>
        <begin position="253"/>
        <end position="273"/>
    </location>
</feature>
<feature type="transmembrane region" description="Helical" evidence="7">
    <location>
        <begin position="186"/>
        <end position="205"/>
    </location>
</feature>
<dbReference type="EMBL" id="JAFNLL010000038">
    <property type="protein sequence ID" value="MBO1269221.1"/>
    <property type="molecule type" value="Genomic_DNA"/>
</dbReference>
<evidence type="ECO:0000256" key="3">
    <source>
        <dbReference type="ARBA" id="ARBA00022475"/>
    </source>
</evidence>
<evidence type="ECO:0000256" key="2">
    <source>
        <dbReference type="ARBA" id="ARBA00022448"/>
    </source>
</evidence>
<evidence type="ECO:0000256" key="6">
    <source>
        <dbReference type="ARBA" id="ARBA00023136"/>
    </source>
</evidence>
<comment type="similarity">
    <text evidence="7">Belongs to the binding-protein-dependent transport system permease family.</text>
</comment>
<evidence type="ECO:0000256" key="1">
    <source>
        <dbReference type="ARBA" id="ARBA00004651"/>
    </source>
</evidence>
<dbReference type="PROSITE" id="PS50928">
    <property type="entry name" value="ABC_TM1"/>
    <property type="match status" value="1"/>
</dbReference>
<feature type="domain" description="ABC transmembrane type-1" evidence="9">
    <location>
        <begin position="108"/>
        <end position="320"/>
    </location>
</feature>
<feature type="transmembrane region" description="Helical" evidence="7">
    <location>
        <begin position="50"/>
        <end position="71"/>
    </location>
</feature>